<keyword evidence="6" id="KW-1185">Reference proteome</keyword>
<keyword evidence="1" id="KW-0042">Antenna complex</keyword>
<dbReference type="Gene3D" id="1.25.10.10">
    <property type="entry name" value="Leucine-rich Repeat Variant"/>
    <property type="match status" value="4"/>
</dbReference>
<name>A0ABX2D3E0_9CYAN</name>
<dbReference type="Proteomes" id="UP000702425">
    <property type="component" value="Unassembled WGS sequence"/>
</dbReference>
<dbReference type="PANTHER" id="PTHR12697">
    <property type="entry name" value="PBS LYASE HEAT-LIKE PROTEIN"/>
    <property type="match status" value="1"/>
</dbReference>
<dbReference type="SUPFAM" id="SSF52540">
    <property type="entry name" value="P-loop containing nucleoside triphosphate hydrolases"/>
    <property type="match status" value="1"/>
</dbReference>
<dbReference type="InterPro" id="IPR007111">
    <property type="entry name" value="NACHT_NTPase"/>
</dbReference>
<dbReference type="EMBL" id="SRRZ01000111">
    <property type="protein sequence ID" value="NQE37071.1"/>
    <property type="molecule type" value="Genomic_DNA"/>
</dbReference>
<dbReference type="PANTHER" id="PTHR12697:SF5">
    <property type="entry name" value="DEOXYHYPUSINE HYDROXYLASE"/>
    <property type="match status" value="1"/>
</dbReference>
<dbReference type="Pfam" id="PF13646">
    <property type="entry name" value="HEAT_2"/>
    <property type="match status" value="3"/>
</dbReference>
<protein>
    <submittedName>
        <fullName evidence="5">Phycocyanobilin lyase subunit alpha</fullName>
        <ecNumber evidence="5">4.-.-.-</ecNumber>
    </submittedName>
</protein>
<evidence type="ECO:0000256" key="2">
    <source>
        <dbReference type="ARBA" id="ARBA00022738"/>
    </source>
</evidence>
<evidence type="ECO:0000256" key="1">
    <source>
        <dbReference type="ARBA" id="ARBA00022549"/>
    </source>
</evidence>
<accession>A0ABX2D3E0</accession>
<evidence type="ECO:0000313" key="5">
    <source>
        <dbReference type="EMBL" id="NQE37071.1"/>
    </source>
</evidence>
<dbReference type="GO" id="GO:0016829">
    <property type="term" value="F:lyase activity"/>
    <property type="evidence" value="ECO:0007669"/>
    <property type="project" value="UniProtKB-KW"/>
</dbReference>
<dbReference type="InterPro" id="IPR004155">
    <property type="entry name" value="PBS_lyase_HEAT"/>
</dbReference>
<comment type="caution">
    <text evidence="5">The sequence shown here is derived from an EMBL/GenBank/DDBJ whole genome shotgun (WGS) entry which is preliminary data.</text>
</comment>
<dbReference type="Pfam" id="PF05729">
    <property type="entry name" value="NACHT"/>
    <property type="match status" value="1"/>
</dbReference>
<gene>
    <name evidence="5" type="primary">cpcE_4</name>
    <name evidence="5" type="ORF">E5S67_04839</name>
</gene>
<evidence type="ECO:0000256" key="3">
    <source>
        <dbReference type="ARBA" id="ARBA00045876"/>
    </source>
</evidence>
<keyword evidence="2" id="KW-0605">Phycobilisome</keyword>
<dbReference type="InterPro" id="IPR011989">
    <property type="entry name" value="ARM-like"/>
</dbReference>
<dbReference type="Gene3D" id="3.40.50.300">
    <property type="entry name" value="P-loop containing nucleotide triphosphate hydrolases"/>
    <property type="match status" value="1"/>
</dbReference>
<evidence type="ECO:0000259" key="4">
    <source>
        <dbReference type="PROSITE" id="PS50837"/>
    </source>
</evidence>
<dbReference type="InterPro" id="IPR016024">
    <property type="entry name" value="ARM-type_fold"/>
</dbReference>
<reference evidence="5 6" key="1">
    <citation type="journal article" date="2020" name="Sci. Rep.">
        <title>A novel cyanobacterial geosmin producer, revising GeoA distribution and dispersion patterns in Bacteria.</title>
        <authorList>
            <person name="Churro C."/>
            <person name="Semedo-Aguiar A.P."/>
            <person name="Silva A.D."/>
            <person name="Pereira-Leal J.B."/>
            <person name="Leite R.B."/>
        </authorList>
    </citation>
    <scope>NUCLEOTIDE SEQUENCE [LARGE SCALE GENOMIC DNA]</scope>
    <source>
        <strain evidence="5 6">IPMA8</strain>
    </source>
</reference>
<evidence type="ECO:0000313" key="6">
    <source>
        <dbReference type="Proteomes" id="UP000702425"/>
    </source>
</evidence>
<dbReference type="RefSeq" id="WP_246276966.1">
    <property type="nucleotide sequence ID" value="NZ_CAWPPK010000015.1"/>
</dbReference>
<dbReference type="SMART" id="SM00567">
    <property type="entry name" value="EZ_HEAT"/>
    <property type="match status" value="11"/>
</dbReference>
<keyword evidence="5" id="KW-0456">Lyase</keyword>
<sequence>MIAPSEFQRYLQEICRRYEHWWTVDALTETIADRQATFSFEQMVQTDEKKPEEEKKAQILSLPIFQGIQDYVESEHILLVGSPGVGKSTALLRCLVGFAKKELEKPKPRIPVLIPLKLIPLKSYKVSFSSPEDPSGMLTLIRNALKPQLRLTIPEVEDLLFQKKRLILLLDGLNEMPADTVRTQLKTFREECDQIKIPLICTTRELGNGDLGIKRRLQVQPLDPREIDRFLRECMPGQAQQVLQLLSRDNRELSRTPFVLWMLYQLFQETATVVDTLGQAFRQFFQTFKKYKEGAPVTDERRKAWNPWLEHLAFTMLNSPEPTDPGLIISDEQAEKLLVEKFGDLHGAPSRIEELVKYHVLERVSDREVSFQHQLIQEYYAAERLAPQLEKLSNEELQYYYLNYLKWTEPLAMAMSFVESEPLAVRMVKLALEVDLYLGARLAGEATLSLQKATVNIILQKGFQPSLKIWLLEQTQSQNALPFLFDIHKNGCSDTRWRATRALGNFRNVEVLKYLIEALNDPDYSVRQKAVESLGKLGNLEAVPNLCQLLDDEYFLVRSLVIDVLGKLEGRAAIDCLKSALKHDDYTVKTKAAEFLGQRVPQEVIALLNEEFNNGNADTKRDTLQLLGETKNAAAIPILIGALSESDWIVRSQAVSQIGSLGIWLDSDVLEDGVTALIHILQSDPQSSVRSSAAIYLGVMGHLRAVPVLIEALSKDDPVVRSSAAYALGRLQDRSAISELIRSLQAEDYVCEAAIRSLRILKAVEVLPTLRKLLQYKPVNVRGEIILSLGFFGDSKDIPSLYQTLKDKEFLIQLISAYSLTKFNNRKGIPILEDALKNGNKDARERALDGMKNFHGKVGLSSIVSTAFTDDEYSIRKDAVDFLEAFKESQEIVNELKKALNNLNEDICRNAMDAAKTIGNAEILSRLRQLAETITVVERPVEAIAAIQSRCQFYNYGITRLPPPHRTKSGEGELEDLLYNNKLDLLLQEFKKVSEAPKRVITANNYYEKGTHTHNHNYANDETLKKQTIELRQLVHQLQQTHQPTTEVQAAEIIDVEFREIQNTNPTRWQTIQKQLQLLKGQLLNPESHLKATKATLAEVAKHYLEESVVSKALITYLDTMSADPD</sequence>
<comment type="function">
    <text evidence="3">Catalyzes the hydroxylation of the N(6)-(4-aminobutyl)-L-lysine intermediate produced by deoxyhypusine synthase/DHPS on a critical lysine of the eukaryotic translation initiation factor 5A/eIF-5A. This is the second step of the post-translational modification of that lysine into an unusual amino acid residue named hypusine. Hypusination is unique to mature eIF-5A factor and is essential for its function.</text>
</comment>
<dbReference type="PROSITE" id="PS50077">
    <property type="entry name" value="HEAT_REPEAT"/>
    <property type="match status" value="1"/>
</dbReference>
<dbReference type="EC" id="4.-.-.-" evidence="5"/>
<organism evidence="5 6">
    <name type="scientific">Microcoleus asticus IPMA8</name>
    <dbReference type="NCBI Taxonomy" id="2563858"/>
    <lineage>
        <taxon>Bacteria</taxon>
        <taxon>Bacillati</taxon>
        <taxon>Cyanobacteriota</taxon>
        <taxon>Cyanophyceae</taxon>
        <taxon>Oscillatoriophycideae</taxon>
        <taxon>Oscillatoriales</taxon>
        <taxon>Microcoleaceae</taxon>
        <taxon>Microcoleus</taxon>
        <taxon>Microcoleus asticus</taxon>
    </lineage>
</organism>
<dbReference type="InterPro" id="IPR027417">
    <property type="entry name" value="P-loop_NTPase"/>
</dbReference>
<dbReference type="SUPFAM" id="SSF48371">
    <property type="entry name" value="ARM repeat"/>
    <property type="match status" value="1"/>
</dbReference>
<proteinExistence type="predicted"/>
<feature type="domain" description="NACHT" evidence="4">
    <location>
        <begin position="75"/>
        <end position="179"/>
    </location>
</feature>
<dbReference type="PROSITE" id="PS50837">
    <property type="entry name" value="NACHT"/>
    <property type="match status" value="1"/>
</dbReference>
<dbReference type="InterPro" id="IPR021133">
    <property type="entry name" value="HEAT_type_2"/>
</dbReference>